<dbReference type="PANTHER" id="PTHR31310">
    <property type="match status" value="1"/>
</dbReference>
<comment type="subcellular location">
    <subcellularLocation>
        <location evidence="1">Membrane</location>
        <topology evidence="1">Multi-pass membrane protein</topology>
    </subcellularLocation>
</comment>
<protein>
    <recommendedName>
        <fullName evidence="6">Inositolphosphotransferase Aur1/Ipt1 domain-containing protein</fullName>
    </recommendedName>
</protein>
<evidence type="ECO:0000256" key="4">
    <source>
        <dbReference type="ARBA" id="ARBA00023136"/>
    </source>
</evidence>
<dbReference type="EMBL" id="LVVY01000100">
    <property type="protein sequence ID" value="OAM76039.1"/>
    <property type="molecule type" value="Genomic_DNA"/>
</dbReference>
<keyword evidence="8" id="KW-1185">Reference proteome</keyword>
<evidence type="ECO:0000256" key="2">
    <source>
        <dbReference type="ARBA" id="ARBA00022692"/>
    </source>
</evidence>
<feature type="transmembrane region" description="Helical" evidence="5">
    <location>
        <begin position="298"/>
        <end position="318"/>
    </location>
</feature>
<evidence type="ECO:0000256" key="5">
    <source>
        <dbReference type="SAM" id="Phobius"/>
    </source>
</evidence>
<organism evidence="7 8">
    <name type="scientific">Devosia elaeis</name>
    <dbReference type="NCBI Taxonomy" id="1770058"/>
    <lineage>
        <taxon>Bacteria</taxon>
        <taxon>Pseudomonadati</taxon>
        <taxon>Pseudomonadota</taxon>
        <taxon>Alphaproteobacteria</taxon>
        <taxon>Hyphomicrobiales</taxon>
        <taxon>Devosiaceae</taxon>
        <taxon>Devosia</taxon>
    </lineage>
</organism>
<dbReference type="AlphaFoldDB" id="A0A178HTP3"/>
<evidence type="ECO:0000313" key="7">
    <source>
        <dbReference type="EMBL" id="OAM76039.1"/>
    </source>
</evidence>
<sequence>MSHLRNYAGAFVQAMRADIPIYIVVGLYLATCFWLLGRNDIRPFALLDHYFFAWAINFGVIGTYVVNALGLFHVVHRLPRRRRLGFRRMIAPRRVARYLAGLVLLLLTLVLFSDMFAAIKSSFPLGRGFLHDVVQADIDKALHFGTDPYRLLYGIAMHPWVLRVVEVNYNVGWFLICYFTLFWVVTSPRAEGIRLRFTLTWFSSWVIVGNLVAGAFLSAGPVYYGKVTGDTLRFADQLAFLATSAGEVGSAHTFQAYLWSLHELGLSGLGSGISAFPSMHVALVTLIALFAAERSRRLGIILWLYVGFVVLSSVYLGWHYAIDGYASILLVTAIYWALRKGLPWLATLSWRRPSPALVTENT</sequence>
<dbReference type="GO" id="GO:0016020">
    <property type="term" value="C:membrane"/>
    <property type="evidence" value="ECO:0007669"/>
    <property type="project" value="UniProtKB-SubCell"/>
</dbReference>
<proteinExistence type="predicted"/>
<feature type="transmembrane region" description="Helical" evidence="5">
    <location>
        <begin position="95"/>
        <end position="119"/>
    </location>
</feature>
<dbReference type="PANTHER" id="PTHR31310:SF7">
    <property type="entry name" value="PA-PHOSPHATASE RELATED-FAMILY PROTEIN DDB_G0268928"/>
    <property type="match status" value="1"/>
</dbReference>
<dbReference type="OrthoDB" id="9816314at2"/>
<comment type="caution">
    <text evidence="7">The sequence shown here is derived from an EMBL/GenBank/DDBJ whole genome shotgun (WGS) entry which is preliminary data.</text>
</comment>
<feature type="domain" description="Inositolphosphotransferase Aur1/Ipt1" evidence="6">
    <location>
        <begin position="137"/>
        <end position="336"/>
    </location>
</feature>
<feature type="transmembrane region" description="Helical" evidence="5">
    <location>
        <begin position="167"/>
        <end position="185"/>
    </location>
</feature>
<evidence type="ECO:0000259" key="6">
    <source>
        <dbReference type="Pfam" id="PF14378"/>
    </source>
</evidence>
<dbReference type="STRING" id="1770058.A3840_13705"/>
<dbReference type="Gene3D" id="1.20.144.10">
    <property type="entry name" value="Phosphatidic acid phosphatase type 2/haloperoxidase"/>
    <property type="match status" value="1"/>
</dbReference>
<name>A0A178HTP3_9HYPH</name>
<feature type="transmembrane region" description="Helical" evidence="5">
    <location>
        <begin position="21"/>
        <end position="37"/>
    </location>
</feature>
<accession>A0A178HTP3</accession>
<keyword evidence="4 5" id="KW-0472">Membrane</keyword>
<feature type="transmembrane region" description="Helical" evidence="5">
    <location>
        <begin position="49"/>
        <end position="74"/>
    </location>
</feature>
<dbReference type="Proteomes" id="UP000078389">
    <property type="component" value="Unassembled WGS sequence"/>
</dbReference>
<gene>
    <name evidence="7" type="ORF">A3840_13705</name>
</gene>
<evidence type="ECO:0000256" key="3">
    <source>
        <dbReference type="ARBA" id="ARBA00022989"/>
    </source>
</evidence>
<keyword evidence="2 5" id="KW-0812">Transmembrane</keyword>
<dbReference type="InterPro" id="IPR026841">
    <property type="entry name" value="Aur1/Ipt1"/>
</dbReference>
<evidence type="ECO:0000256" key="1">
    <source>
        <dbReference type="ARBA" id="ARBA00004141"/>
    </source>
</evidence>
<feature type="transmembrane region" description="Helical" evidence="5">
    <location>
        <begin position="269"/>
        <end position="291"/>
    </location>
</feature>
<feature type="transmembrane region" description="Helical" evidence="5">
    <location>
        <begin position="324"/>
        <end position="342"/>
    </location>
</feature>
<reference evidence="7 8" key="1">
    <citation type="submission" date="2016-03" db="EMBL/GenBank/DDBJ databases">
        <title>Genome sequencing of Devosia sp. S37.</title>
        <authorList>
            <person name="Mohd Nor M."/>
        </authorList>
    </citation>
    <scope>NUCLEOTIDE SEQUENCE [LARGE SCALE GENOMIC DNA]</scope>
    <source>
        <strain evidence="7 8">S37</strain>
    </source>
</reference>
<feature type="transmembrane region" description="Helical" evidence="5">
    <location>
        <begin position="197"/>
        <end position="224"/>
    </location>
</feature>
<dbReference type="InterPro" id="IPR036938">
    <property type="entry name" value="PAP2/HPO_sf"/>
</dbReference>
<dbReference type="RefSeq" id="WP_067457836.1">
    <property type="nucleotide sequence ID" value="NZ_LVVY01000100.1"/>
</dbReference>
<evidence type="ECO:0000313" key="8">
    <source>
        <dbReference type="Proteomes" id="UP000078389"/>
    </source>
</evidence>
<dbReference type="SUPFAM" id="SSF48317">
    <property type="entry name" value="Acid phosphatase/Vanadium-dependent haloperoxidase"/>
    <property type="match status" value="1"/>
</dbReference>
<dbReference type="Pfam" id="PF14378">
    <property type="entry name" value="PAP2_3"/>
    <property type="match status" value="1"/>
</dbReference>
<dbReference type="InterPro" id="IPR052185">
    <property type="entry name" value="IPC_Synthase-Related"/>
</dbReference>
<keyword evidence="3 5" id="KW-1133">Transmembrane helix</keyword>